<dbReference type="InterPro" id="IPR002656">
    <property type="entry name" value="Acyl_transf_3_dom"/>
</dbReference>
<feature type="transmembrane region" description="Helical" evidence="1">
    <location>
        <begin position="121"/>
        <end position="144"/>
    </location>
</feature>
<dbReference type="Proteomes" id="UP000537890">
    <property type="component" value="Unassembled WGS sequence"/>
</dbReference>
<keyword evidence="3" id="KW-0808">Transferase</keyword>
<keyword evidence="3" id="KW-0012">Acyltransferase</keyword>
<dbReference type="PANTHER" id="PTHR23028:SF134">
    <property type="entry name" value="PUTATIVE (AFU_ORTHOLOGUE AFUA_4G08520)-RELATED"/>
    <property type="match status" value="1"/>
</dbReference>
<reference evidence="3 4" key="1">
    <citation type="submission" date="2020-05" db="EMBL/GenBank/DDBJ databases">
        <title>Horizontal transmission and recombination maintain forever young bacterial symbiont genomes.</title>
        <authorList>
            <person name="Russell S.L."/>
            <person name="Pepper-Tunick E."/>
            <person name="Svedberg J."/>
            <person name="Byrne A."/>
            <person name="Ruelas Castillo J."/>
            <person name="Vollmers C."/>
            <person name="Beinart R.A."/>
            <person name="Corbett-Detig R."/>
        </authorList>
    </citation>
    <scope>NUCLEOTIDE SEQUENCE [LARGE SCALE GENOMIC DNA]</scope>
    <source>
        <strain evidence="3">4727-3</strain>
    </source>
</reference>
<proteinExistence type="predicted"/>
<evidence type="ECO:0000256" key="1">
    <source>
        <dbReference type="SAM" id="Phobius"/>
    </source>
</evidence>
<keyword evidence="1" id="KW-0812">Transmembrane</keyword>
<dbReference type="InterPro" id="IPR050879">
    <property type="entry name" value="Acyltransferase_3"/>
</dbReference>
<sequence length="248" mass="28450">MLSYNYLGMPGKKIKLLGAIVKRPIRLGGVVLFTVTLSALLWTNHLYYNDQLVEISLSKPWFFDLWKGQFALNDFLLNISRSLFDSADIYNIALWTIQVELYGSILVFLTLLLFADFKYRLIVFSILILVFAQSFYQGFFLGMLIADLVKHKPVELSARLKQTIAVLLGLMFLYIGAYPHYANIEYIKTTVYHWLPADTGYEGGYPMLAALLLFCFICLNEQVKKGLQLPLLKYLGKISYGAYGVIYW</sequence>
<dbReference type="Pfam" id="PF01757">
    <property type="entry name" value="Acyl_transf_3"/>
    <property type="match status" value="1"/>
</dbReference>
<evidence type="ECO:0000313" key="3">
    <source>
        <dbReference type="EMBL" id="NYT47304.1"/>
    </source>
</evidence>
<feature type="transmembrane region" description="Helical" evidence="1">
    <location>
        <begin position="92"/>
        <end position="115"/>
    </location>
</feature>
<keyword evidence="1" id="KW-1133">Transmembrane helix</keyword>
<evidence type="ECO:0000313" key="4">
    <source>
        <dbReference type="Proteomes" id="UP000537890"/>
    </source>
</evidence>
<name>A0A7Z0SE09_9GAMM</name>
<protein>
    <submittedName>
        <fullName evidence="3">Acyltransferase family protein</fullName>
    </submittedName>
</protein>
<feature type="transmembrane region" description="Helical" evidence="1">
    <location>
        <begin position="25"/>
        <end position="48"/>
    </location>
</feature>
<gene>
    <name evidence="3" type="ORF">H0A75_06705</name>
</gene>
<feature type="domain" description="Acyltransferase 3" evidence="2">
    <location>
        <begin position="10"/>
        <end position="243"/>
    </location>
</feature>
<dbReference type="EMBL" id="JACCHS010000117">
    <property type="protein sequence ID" value="NYT47304.1"/>
    <property type="molecule type" value="Genomic_DNA"/>
</dbReference>
<dbReference type="GO" id="GO:0016747">
    <property type="term" value="F:acyltransferase activity, transferring groups other than amino-acyl groups"/>
    <property type="evidence" value="ECO:0007669"/>
    <property type="project" value="InterPro"/>
</dbReference>
<organism evidence="3 4">
    <name type="scientific">Candidatus Methanofishera endochildressiae</name>
    <dbReference type="NCBI Taxonomy" id="2738884"/>
    <lineage>
        <taxon>Bacteria</taxon>
        <taxon>Pseudomonadati</taxon>
        <taxon>Pseudomonadota</taxon>
        <taxon>Gammaproteobacteria</taxon>
        <taxon>Candidatus Methanofishera</taxon>
    </lineage>
</organism>
<evidence type="ECO:0000259" key="2">
    <source>
        <dbReference type="Pfam" id="PF01757"/>
    </source>
</evidence>
<feature type="transmembrane region" description="Helical" evidence="1">
    <location>
        <begin position="164"/>
        <end position="184"/>
    </location>
</feature>
<keyword evidence="1" id="KW-0472">Membrane</keyword>
<dbReference type="AlphaFoldDB" id="A0A7Z0SE09"/>
<dbReference type="PANTHER" id="PTHR23028">
    <property type="entry name" value="ACETYLTRANSFERASE"/>
    <property type="match status" value="1"/>
</dbReference>
<accession>A0A7Z0SE09</accession>
<comment type="caution">
    <text evidence="3">The sequence shown here is derived from an EMBL/GenBank/DDBJ whole genome shotgun (WGS) entry which is preliminary data.</text>
</comment>